<feature type="region of interest" description="Disordered" evidence="1">
    <location>
        <begin position="324"/>
        <end position="348"/>
    </location>
</feature>
<feature type="region of interest" description="Disordered" evidence="1">
    <location>
        <begin position="258"/>
        <end position="282"/>
    </location>
</feature>
<dbReference type="RefSeq" id="WP_142897456.1">
    <property type="nucleotide sequence ID" value="NZ_ML660056.1"/>
</dbReference>
<dbReference type="EMBL" id="VHSH01000005">
    <property type="protein sequence ID" value="TQV79232.1"/>
    <property type="molecule type" value="Genomic_DNA"/>
</dbReference>
<proteinExistence type="predicted"/>
<accession>A0A545TPT0</accession>
<keyword evidence="3" id="KW-1185">Reference proteome</keyword>
<reference evidence="2 3" key="1">
    <citation type="submission" date="2019-06" db="EMBL/GenBank/DDBJ databases">
        <title>Whole genome sequence for Rhodospirillaceae sp. R148.</title>
        <authorList>
            <person name="Wang G."/>
        </authorList>
    </citation>
    <scope>NUCLEOTIDE SEQUENCE [LARGE SCALE GENOMIC DNA]</scope>
    <source>
        <strain evidence="2 3">R148</strain>
    </source>
</reference>
<evidence type="ECO:0000313" key="3">
    <source>
        <dbReference type="Proteomes" id="UP000315252"/>
    </source>
</evidence>
<dbReference type="AlphaFoldDB" id="A0A545TPT0"/>
<gene>
    <name evidence="2" type="ORF">FKG95_16375</name>
</gene>
<evidence type="ECO:0000313" key="2">
    <source>
        <dbReference type="EMBL" id="TQV79232.1"/>
    </source>
</evidence>
<evidence type="ECO:0000256" key="1">
    <source>
        <dbReference type="SAM" id="MobiDB-lite"/>
    </source>
</evidence>
<organism evidence="2 3">
    <name type="scientific">Denitrobaculum tricleocarpae</name>
    <dbReference type="NCBI Taxonomy" id="2591009"/>
    <lineage>
        <taxon>Bacteria</taxon>
        <taxon>Pseudomonadati</taxon>
        <taxon>Pseudomonadota</taxon>
        <taxon>Alphaproteobacteria</taxon>
        <taxon>Rhodospirillales</taxon>
        <taxon>Rhodospirillaceae</taxon>
        <taxon>Denitrobaculum</taxon>
    </lineage>
</organism>
<protein>
    <submittedName>
        <fullName evidence="2">Uncharacterized protein</fullName>
    </submittedName>
</protein>
<sequence>MLSALMNQASDLLQQTKDRLNANALGLPASADSSGGVKNPAGAVPALEKSDADGGAFNRFDRDATTLRLSPRARLQAFGEEQNAAGANQNNALNGLGNLGQAVAGAIQELRNQLEEAFTALGLSASEAASAANAARDAVTGATQSESFQLEMSKITAQETRAQQSDGDFYYGASLVAEQLEVSYDAESGAFTASVVRVSISIEIGTGDFVNDVGAGTLLNNSGGQIDLDQLLGGNFFNGLQLEAGEKDKALIAAQADNDGLSDVGNDPDQAKADEAGDAAEPKPLVLISGDQAANTESSSETLKSFRLDILLRVSEQAAPAQQLSVNQLLDTPAAPPAARPDPIDIVV</sequence>
<dbReference type="Proteomes" id="UP000315252">
    <property type="component" value="Unassembled WGS sequence"/>
</dbReference>
<comment type="caution">
    <text evidence="2">The sequence shown here is derived from an EMBL/GenBank/DDBJ whole genome shotgun (WGS) entry which is preliminary data.</text>
</comment>
<name>A0A545TPT0_9PROT</name>